<evidence type="ECO:0000313" key="2">
    <source>
        <dbReference type="EnsemblMetazoa" id="CLYHEMP003412.1"/>
    </source>
</evidence>
<feature type="compositionally biased region" description="Low complexity" evidence="1">
    <location>
        <begin position="1"/>
        <end position="11"/>
    </location>
</feature>
<feature type="compositionally biased region" description="Polar residues" evidence="1">
    <location>
        <begin position="157"/>
        <end position="171"/>
    </location>
</feature>
<evidence type="ECO:0000313" key="3">
    <source>
        <dbReference type="Proteomes" id="UP000594262"/>
    </source>
</evidence>
<feature type="compositionally biased region" description="Polar residues" evidence="1">
    <location>
        <begin position="131"/>
        <end position="150"/>
    </location>
</feature>
<feature type="compositionally biased region" description="Basic and acidic residues" evidence="1">
    <location>
        <begin position="12"/>
        <end position="21"/>
    </location>
</feature>
<feature type="compositionally biased region" description="Basic and acidic residues" evidence="1">
    <location>
        <begin position="87"/>
        <end position="103"/>
    </location>
</feature>
<feature type="region of interest" description="Disordered" evidence="1">
    <location>
        <begin position="535"/>
        <end position="577"/>
    </location>
</feature>
<dbReference type="GeneID" id="136807761"/>
<feature type="region of interest" description="Disordered" evidence="1">
    <location>
        <begin position="396"/>
        <end position="428"/>
    </location>
</feature>
<protein>
    <submittedName>
        <fullName evidence="2">Uncharacterized protein</fullName>
    </submittedName>
</protein>
<organism evidence="2 3">
    <name type="scientific">Clytia hemisphaerica</name>
    <dbReference type="NCBI Taxonomy" id="252671"/>
    <lineage>
        <taxon>Eukaryota</taxon>
        <taxon>Metazoa</taxon>
        <taxon>Cnidaria</taxon>
        <taxon>Hydrozoa</taxon>
        <taxon>Hydroidolina</taxon>
        <taxon>Leptothecata</taxon>
        <taxon>Obeliida</taxon>
        <taxon>Clytiidae</taxon>
        <taxon>Clytia</taxon>
    </lineage>
</organism>
<evidence type="ECO:0000256" key="1">
    <source>
        <dbReference type="SAM" id="MobiDB-lite"/>
    </source>
</evidence>
<feature type="region of interest" description="Disordered" evidence="1">
    <location>
        <begin position="481"/>
        <end position="501"/>
    </location>
</feature>
<feature type="compositionally biased region" description="Polar residues" evidence="1">
    <location>
        <begin position="38"/>
        <end position="60"/>
    </location>
</feature>
<feature type="region of interest" description="Disordered" evidence="1">
    <location>
        <begin position="116"/>
        <end position="237"/>
    </location>
</feature>
<feature type="compositionally biased region" description="Basic and acidic residues" evidence="1">
    <location>
        <begin position="197"/>
        <end position="210"/>
    </location>
</feature>
<dbReference type="EnsemblMetazoa" id="CLYHEMT003412.1">
    <property type="protein sequence ID" value="CLYHEMP003412.1"/>
    <property type="gene ID" value="CLYHEMG003412"/>
</dbReference>
<feature type="compositionally biased region" description="Polar residues" evidence="1">
    <location>
        <begin position="396"/>
        <end position="406"/>
    </location>
</feature>
<proteinExistence type="predicted"/>
<feature type="region of interest" description="Disordered" evidence="1">
    <location>
        <begin position="1"/>
        <end position="60"/>
    </location>
</feature>
<reference evidence="2" key="1">
    <citation type="submission" date="2021-01" db="UniProtKB">
        <authorList>
            <consortium name="EnsemblMetazoa"/>
        </authorList>
    </citation>
    <scope>IDENTIFICATION</scope>
</reference>
<dbReference type="Proteomes" id="UP000594262">
    <property type="component" value="Unplaced"/>
</dbReference>
<dbReference type="OrthoDB" id="10687911at2759"/>
<accession>A0A7M5UYN4</accession>
<name>A0A7M5UYN4_9CNID</name>
<feature type="region of interest" description="Disordered" evidence="1">
    <location>
        <begin position="266"/>
        <end position="286"/>
    </location>
</feature>
<feature type="compositionally biased region" description="Basic and acidic residues" evidence="1">
    <location>
        <begin position="549"/>
        <end position="559"/>
    </location>
</feature>
<feature type="compositionally biased region" description="Polar residues" evidence="1">
    <location>
        <begin position="219"/>
        <end position="230"/>
    </location>
</feature>
<sequence>MEINNRANFEYNNRRERERRYLSNGNGFQSKDGDYRNLESTATGKSTLAQNNKRSTSSIDSQRNSVVFEHIVPGSVKKMWVMAESGSFDKQEQPEQQKNEQRLSSKYGNFFLSRDAAKESKESNAEMVKQMRSNSVSESTELPQAKSQWGVNLKPVGSTNSHTSKRNSGTGNKPRPRSVVVEGTLSSEQPKMRHRSQSLEKLDQLDSKDGDEAEYPTKLSVQQRMKSFETSNNNVPSSPVDNKYAYLHTKRPLIANVDLRGKSDIFYQPKSTDRQSSGSSDIENKSKKSISLKDLLKQDEENLSVDVVKNGSQTQEINQSHPKIVTDRARSTKIESNVFVKKQPPINVLNPETKRTIDKTSNHNGKVSFVSSQTKEQEIVPNKTENKNTDKVQAINKLNTTPPNDKSTSEPDLKNGYVNKPETPKSINIEPKVNFAPSKKTDALAKEKIICNEIDNSQTDKKVSSDYNKLGKTLISQESTTNKLNGDASKHDKNASNDDPLYIISNDKNLFAQTKAQSQPSEPLPDIVKSVNENISKQEKPHTVYPKESAPKKPTKELPRLPAQVAEPPKSTDSKQGIRRRVGRLIIMTGEQRDQQLKELERIKREGGSTKPSVNDTSETGLSLTFMSNEVADDDPDEPPPVIPTIIFNEPLPKLKSSLSKKKKKSKKAGVSFKRDKMSVVYMYPAESSFLDDTDENLNETHSAVNRERLRNDEIVTSQVETIENVNIVTEGADFNSFSNEEGGGALLF</sequence>
<keyword evidence="3" id="KW-1185">Reference proteome</keyword>
<dbReference type="RefSeq" id="XP_066920480.1">
    <property type="nucleotide sequence ID" value="XM_067064379.1"/>
</dbReference>
<dbReference type="AlphaFoldDB" id="A0A7M5UYN4"/>
<feature type="region of interest" description="Disordered" evidence="1">
    <location>
        <begin position="87"/>
        <end position="106"/>
    </location>
</feature>